<organism evidence="3 4">
    <name type="scientific">Clostridium cibarium</name>
    <dbReference type="NCBI Taxonomy" id="2762247"/>
    <lineage>
        <taxon>Bacteria</taxon>
        <taxon>Bacillati</taxon>
        <taxon>Bacillota</taxon>
        <taxon>Clostridia</taxon>
        <taxon>Eubacteriales</taxon>
        <taxon>Clostridiaceae</taxon>
        <taxon>Clostridium</taxon>
    </lineage>
</organism>
<feature type="compositionally biased region" description="Basic and acidic residues" evidence="1">
    <location>
        <begin position="39"/>
        <end position="52"/>
    </location>
</feature>
<protein>
    <recommendedName>
        <fullName evidence="5">DUF4352 domain-containing protein</fullName>
    </recommendedName>
</protein>
<sequence length="223" mass="24251">MRKKIMLLALIALVSINLLACGSKKEELKNNEISSTEENTPKSDDTAQKEETPATNSSEAKQSTLTSLLQIGQTGIASKFAVDSSIHDANVSLTNVIRGEDAQRIVAEYNSTHNTRISPLDSDQIEYAVAEYAITLPAGFPTNEYGPNEEINAEIDGLDGEGLTYNGILFVTTTLNLNEPSEKVLKIGVPEKGRLIFTLPKGCTDYLISFGEYDGTHAYFKGK</sequence>
<reference evidence="3 4" key="1">
    <citation type="submission" date="2020-08" db="EMBL/GenBank/DDBJ databases">
        <title>A Genomic Blueprint of the Chicken Gut Microbiome.</title>
        <authorList>
            <person name="Gilroy R."/>
            <person name="Ravi A."/>
            <person name="Getino M."/>
            <person name="Pursley I."/>
            <person name="Horton D.L."/>
            <person name="Alikhan N.-F."/>
            <person name="Baker D."/>
            <person name="Gharbi K."/>
            <person name="Hall N."/>
            <person name="Watson M."/>
            <person name="Adriaenssens E.M."/>
            <person name="Foster-Nyarko E."/>
            <person name="Jarju S."/>
            <person name="Secka A."/>
            <person name="Antonio M."/>
            <person name="Oren A."/>
            <person name="Chaudhuri R."/>
            <person name="La Ragione R.M."/>
            <person name="Hildebrand F."/>
            <person name="Pallen M.J."/>
        </authorList>
    </citation>
    <scope>NUCLEOTIDE SEQUENCE [LARGE SCALE GENOMIC DNA]</scope>
    <source>
        <strain evidence="3 4">Sa3CVN1</strain>
    </source>
</reference>
<gene>
    <name evidence="3" type="ORF">H9661_18990</name>
</gene>
<feature type="signal peptide" evidence="2">
    <location>
        <begin position="1"/>
        <end position="20"/>
    </location>
</feature>
<feature type="region of interest" description="Disordered" evidence="1">
    <location>
        <begin position="28"/>
        <end position="63"/>
    </location>
</feature>
<evidence type="ECO:0008006" key="5">
    <source>
        <dbReference type="Google" id="ProtNLM"/>
    </source>
</evidence>
<feature type="chain" id="PRO_5045637510" description="DUF4352 domain-containing protein" evidence="2">
    <location>
        <begin position="21"/>
        <end position="223"/>
    </location>
</feature>
<accession>A0ABR8PZ50</accession>
<dbReference type="RefSeq" id="WP_191770348.1">
    <property type="nucleotide sequence ID" value="NZ_JACSRA010000051.1"/>
</dbReference>
<dbReference type="EMBL" id="JACSRA010000051">
    <property type="protein sequence ID" value="MBD7913442.1"/>
    <property type="molecule type" value="Genomic_DNA"/>
</dbReference>
<dbReference type="Proteomes" id="UP000627781">
    <property type="component" value="Unassembled WGS sequence"/>
</dbReference>
<keyword evidence="4" id="KW-1185">Reference proteome</keyword>
<keyword evidence="2" id="KW-0732">Signal</keyword>
<name>A0ABR8PZ50_9CLOT</name>
<evidence type="ECO:0000256" key="2">
    <source>
        <dbReference type="SAM" id="SignalP"/>
    </source>
</evidence>
<evidence type="ECO:0000256" key="1">
    <source>
        <dbReference type="SAM" id="MobiDB-lite"/>
    </source>
</evidence>
<evidence type="ECO:0000313" key="3">
    <source>
        <dbReference type="EMBL" id="MBD7913442.1"/>
    </source>
</evidence>
<evidence type="ECO:0000313" key="4">
    <source>
        <dbReference type="Proteomes" id="UP000627781"/>
    </source>
</evidence>
<comment type="caution">
    <text evidence="3">The sequence shown here is derived from an EMBL/GenBank/DDBJ whole genome shotgun (WGS) entry which is preliminary data.</text>
</comment>
<feature type="compositionally biased region" description="Polar residues" evidence="1">
    <location>
        <begin position="53"/>
        <end position="63"/>
    </location>
</feature>
<proteinExistence type="predicted"/>